<evidence type="ECO:0000256" key="2">
    <source>
        <dbReference type="ARBA" id="ARBA00010385"/>
    </source>
</evidence>
<evidence type="ECO:0000256" key="8">
    <source>
        <dbReference type="ARBA" id="ARBA00022741"/>
    </source>
</evidence>
<gene>
    <name evidence="15" type="primary">LOC100378794</name>
</gene>
<accession>A0ABM0LTV4</accession>
<dbReference type="PIRSF" id="PIRSF001558">
    <property type="entry name" value="GSHase"/>
    <property type="match status" value="1"/>
</dbReference>
<protein>
    <recommendedName>
        <fullName evidence="4 12">Glutathione synthetase</fullName>
        <shortName evidence="12">GSH-S</shortName>
        <ecNumber evidence="3 12">6.3.2.3</ecNumber>
    </recommendedName>
</protein>
<proteinExistence type="inferred from homology"/>
<dbReference type="Gene3D" id="1.10.1080.10">
    <property type="entry name" value="Glutathione Synthetase, Chain A, domain 3"/>
    <property type="match status" value="1"/>
</dbReference>
<organism evidence="14 15">
    <name type="scientific">Saccoglossus kowalevskii</name>
    <name type="common">Acorn worm</name>
    <dbReference type="NCBI Taxonomy" id="10224"/>
    <lineage>
        <taxon>Eukaryota</taxon>
        <taxon>Metazoa</taxon>
        <taxon>Hemichordata</taxon>
        <taxon>Enteropneusta</taxon>
        <taxon>Harrimaniidae</taxon>
        <taxon>Saccoglossus</taxon>
    </lineage>
</organism>
<dbReference type="InterPro" id="IPR004887">
    <property type="entry name" value="GSH_synth_subst-bd"/>
</dbReference>
<comment type="similarity">
    <text evidence="2 12">Belongs to the eukaryotic GSH synthase family.</text>
</comment>
<evidence type="ECO:0000256" key="10">
    <source>
        <dbReference type="ARBA" id="ARBA00022842"/>
    </source>
</evidence>
<dbReference type="InterPro" id="IPR014709">
    <property type="entry name" value="Glutathione_synthase_C_euk"/>
</dbReference>
<evidence type="ECO:0000256" key="4">
    <source>
        <dbReference type="ARBA" id="ARBA00020821"/>
    </source>
</evidence>
<evidence type="ECO:0000259" key="13">
    <source>
        <dbReference type="Pfam" id="PF03199"/>
    </source>
</evidence>
<name>A0ABM0LTV4_SACKO</name>
<dbReference type="InterPro" id="IPR037013">
    <property type="entry name" value="GSH-S_sub-bd_sf"/>
</dbReference>
<keyword evidence="7 12" id="KW-0479">Metal-binding</keyword>
<reference evidence="15" key="1">
    <citation type="submission" date="2025-08" db="UniProtKB">
        <authorList>
            <consortium name="RefSeq"/>
        </authorList>
    </citation>
    <scope>IDENTIFICATION</scope>
    <source>
        <tissue evidence="15">Testes</tissue>
    </source>
</reference>
<keyword evidence="8 12" id="KW-0547">Nucleotide-binding</keyword>
<comment type="pathway">
    <text evidence="1 12">Sulfur metabolism; glutathione biosynthesis; glutathione from L-cysteine and L-glutamate: step 2/2.</text>
</comment>
<evidence type="ECO:0000256" key="9">
    <source>
        <dbReference type="ARBA" id="ARBA00022840"/>
    </source>
</evidence>
<keyword evidence="5 12" id="KW-0436">Ligase</keyword>
<dbReference type="RefSeq" id="XP_006811195.1">
    <property type="nucleotide sequence ID" value="XM_006811132.1"/>
</dbReference>
<keyword evidence="10 12" id="KW-0460">Magnesium</keyword>
<dbReference type="Proteomes" id="UP000694865">
    <property type="component" value="Unplaced"/>
</dbReference>
<evidence type="ECO:0000313" key="14">
    <source>
        <dbReference type="Proteomes" id="UP000694865"/>
    </source>
</evidence>
<dbReference type="PANTHER" id="PTHR11130:SF0">
    <property type="entry name" value="GLUTATHIONE SYNTHETASE"/>
    <property type="match status" value="1"/>
</dbReference>
<dbReference type="Gene3D" id="3.30.470.20">
    <property type="entry name" value="ATP-grasp fold, B domain"/>
    <property type="match status" value="1"/>
</dbReference>
<dbReference type="Gene3D" id="3.30.1490.50">
    <property type="match status" value="1"/>
</dbReference>
<feature type="domain" description="Glutathione synthase substrate-binding" evidence="13">
    <location>
        <begin position="210"/>
        <end position="309"/>
    </location>
</feature>
<dbReference type="InterPro" id="IPR016185">
    <property type="entry name" value="PreATP-grasp_dom_sf"/>
</dbReference>
<evidence type="ECO:0000313" key="15">
    <source>
        <dbReference type="RefSeq" id="XP_006811195.1"/>
    </source>
</evidence>
<dbReference type="Gene3D" id="3.30.1490.80">
    <property type="match status" value="1"/>
</dbReference>
<dbReference type="Pfam" id="PF03199">
    <property type="entry name" value="GSH_synthase"/>
    <property type="match status" value="1"/>
</dbReference>
<comment type="cofactor">
    <cofactor evidence="12">
        <name>Mg(2+)</name>
        <dbReference type="ChEBI" id="CHEBI:18420"/>
    </cofactor>
    <text evidence="12">Binds 1 Mg(2+) ion per subunit.</text>
</comment>
<dbReference type="InterPro" id="IPR005615">
    <property type="entry name" value="Glutathione_synthase"/>
</dbReference>
<evidence type="ECO:0000256" key="1">
    <source>
        <dbReference type="ARBA" id="ARBA00004965"/>
    </source>
</evidence>
<dbReference type="PANTHER" id="PTHR11130">
    <property type="entry name" value="GLUTATHIONE SYNTHETASE"/>
    <property type="match status" value="1"/>
</dbReference>
<evidence type="ECO:0000256" key="7">
    <source>
        <dbReference type="ARBA" id="ARBA00022723"/>
    </source>
</evidence>
<evidence type="ECO:0000256" key="11">
    <source>
        <dbReference type="ARBA" id="ARBA00048871"/>
    </source>
</evidence>
<keyword evidence="14" id="KW-1185">Reference proteome</keyword>
<dbReference type="Gene3D" id="3.40.50.1760">
    <property type="entry name" value="Glutathione synthase, substrate-binding domain superfamily, eukaryotic"/>
    <property type="match status" value="1"/>
</dbReference>
<keyword evidence="9 12" id="KW-0067">ATP-binding</keyword>
<evidence type="ECO:0000256" key="12">
    <source>
        <dbReference type="PIRNR" id="PIRNR001558"/>
    </source>
</evidence>
<dbReference type="NCBIfam" id="TIGR01986">
    <property type="entry name" value="glut_syn_euk"/>
    <property type="match status" value="1"/>
</dbReference>
<dbReference type="GeneID" id="100378794"/>
<dbReference type="SUPFAM" id="SSF56059">
    <property type="entry name" value="Glutathione synthetase ATP-binding domain-like"/>
    <property type="match status" value="1"/>
</dbReference>
<dbReference type="Pfam" id="PF03917">
    <property type="entry name" value="GSH_synth_ATP"/>
    <property type="match status" value="1"/>
</dbReference>
<sequence>METSVSLPLEQDLLDDVVAKDKDYAFLHGIIMRTRQDPNSSEVICYAPHVLLPSPVPKRLFQQAVDVQKDFNLLLHGVTHDSDFITSSLKSAIQVDEFTRKLYEIYEEVYVNGTPAQPIQLALLRADYMFDAARGKETPADEMKLRQIEINTIASSFAGLGSQVSDLHRYNLRNLCESKKAASLSENRALSGLAQGLVEAWKLYKCDRAAILFLIEDVSQNIFDQRWLEYEIHKINPTIHTMRRKFSDVINRAKTEGDKLVIDGYEIAIVYFRYGYMPNQYVSEKEWEARLMVEKSRAIKCPSISYHLAGTKKVQQELSRVGAVERFQKYFSDGEAAVKRIRETFAGLYTLDMGSEGDATVKMALTDPDKYVLKPQREGGGNNIFGKDITSTLKDIGEDERRAEYILMDRIQPAIVSNYQIRCWTTTELIDMVSELGIFGAIICLLRTKNTGFDDGGVAAGAAVLDSPYLV</sequence>
<comment type="catalytic activity">
    <reaction evidence="11">
        <text>gamma-L-glutamyl-L-cysteine + glycine + ATP = glutathione + ADP + phosphate + H(+)</text>
        <dbReference type="Rhea" id="RHEA:13557"/>
        <dbReference type="ChEBI" id="CHEBI:15378"/>
        <dbReference type="ChEBI" id="CHEBI:30616"/>
        <dbReference type="ChEBI" id="CHEBI:43474"/>
        <dbReference type="ChEBI" id="CHEBI:57305"/>
        <dbReference type="ChEBI" id="CHEBI:57925"/>
        <dbReference type="ChEBI" id="CHEBI:58173"/>
        <dbReference type="ChEBI" id="CHEBI:456216"/>
        <dbReference type="EC" id="6.3.2.3"/>
    </reaction>
    <physiologicalReaction direction="left-to-right" evidence="11">
        <dbReference type="Rhea" id="RHEA:13558"/>
    </physiologicalReaction>
</comment>
<dbReference type="InterPro" id="IPR014049">
    <property type="entry name" value="Glutathione_synthase_N_euk"/>
</dbReference>
<evidence type="ECO:0000256" key="5">
    <source>
        <dbReference type="ARBA" id="ARBA00022598"/>
    </source>
</evidence>
<dbReference type="EC" id="6.3.2.3" evidence="3 12"/>
<evidence type="ECO:0000256" key="3">
    <source>
        <dbReference type="ARBA" id="ARBA00012214"/>
    </source>
</evidence>
<dbReference type="SUPFAM" id="SSF52440">
    <property type="entry name" value="PreATP-grasp domain"/>
    <property type="match status" value="1"/>
</dbReference>
<keyword evidence="6 12" id="KW-0317">Glutathione biosynthesis</keyword>
<evidence type="ECO:0000256" key="6">
    <source>
        <dbReference type="ARBA" id="ARBA00022684"/>
    </source>
</evidence>
<dbReference type="InterPro" id="IPR014042">
    <property type="entry name" value="Glutathione_synthase_a-hlx"/>
</dbReference>